<feature type="transmembrane region" description="Helical" evidence="8">
    <location>
        <begin position="356"/>
        <end position="377"/>
    </location>
</feature>
<evidence type="ECO:0000256" key="9">
    <source>
        <dbReference type="SAM" id="SignalP"/>
    </source>
</evidence>
<dbReference type="InterPro" id="IPR010920">
    <property type="entry name" value="LSM_dom_sf"/>
</dbReference>
<evidence type="ECO:0000259" key="10">
    <source>
        <dbReference type="Pfam" id="PF00924"/>
    </source>
</evidence>
<evidence type="ECO:0000256" key="7">
    <source>
        <dbReference type="SAM" id="MobiDB-lite"/>
    </source>
</evidence>
<evidence type="ECO:0000256" key="1">
    <source>
        <dbReference type="ARBA" id="ARBA00004651"/>
    </source>
</evidence>
<feature type="region of interest" description="Disordered" evidence="7">
    <location>
        <begin position="820"/>
        <end position="892"/>
    </location>
</feature>
<feature type="transmembrane region" description="Helical" evidence="8">
    <location>
        <begin position="277"/>
        <end position="298"/>
    </location>
</feature>
<dbReference type="Pfam" id="PF00924">
    <property type="entry name" value="MS_channel_2nd"/>
    <property type="match status" value="1"/>
</dbReference>
<feature type="region of interest" description="Disordered" evidence="7">
    <location>
        <begin position="196"/>
        <end position="257"/>
    </location>
</feature>
<keyword evidence="9" id="KW-0732">Signal</keyword>
<comment type="similarity">
    <text evidence="2">Belongs to the MscS (TC 1.A.23) family.</text>
</comment>
<reference evidence="12 13" key="1">
    <citation type="submission" date="2020-07" db="EMBL/GenBank/DDBJ databases">
        <title>Exploring microbial biodiversity for novel pathways involved in the catabolism of aromatic compounds derived from lignin.</title>
        <authorList>
            <person name="Elkins J."/>
        </authorList>
    </citation>
    <scope>NUCLEOTIDE SEQUENCE [LARGE SCALE GENOMIC DNA]</scope>
    <source>
        <strain evidence="12 13">H2C3B</strain>
    </source>
</reference>
<feature type="transmembrane region" description="Helical" evidence="8">
    <location>
        <begin position="383"/>
        <end position="404"/>
    </location>
</feature>
<dbReference type="SUPFAM" id="SSF82861">
    <property type="entry name" value="Mechanosensitive channel protein MscS (YggB), transmembrane region"/>
    <property type="match status" value="1"/>
</dbReference>
<dbReference type="Gene3D" id="1.10.287.1260">
    <property type="match status" value="2"/>
</dbReference>
<feature type="transmembrane region" description="Helical" evidence="8">
    <location>
        <begin position="424"/>
        <end position="450"/>
    </location>
</feature>
<evidence type="ECO:0000259" key="11">
    <source>
        <dbReference type="Pfam" id="PF25392"/>
    </source>
</evidence>
<feature type="transmembrane region" description="Helical" evidence="8">
    <location>
        <begin position="511"/>
        <end position="532"/>
    </location>
</feature>
<evidence type="ECO:0000256" key="2">
    <source>
        <dbReference type="ARBA" id="ARBA00008017"/>
    </source>
</evidence>
<feature type="chain" id="PRO_5031368498" evidence="9">
    <location>
        <begin position="23"/>
        <end position="892"/>
    </location>
</feature>
<evidence type="ECO:0000256" key="8">
    <source>
        <dbReference type="SAM" id="Phobius"/>
    </source>
</evidence>
<evidence type="ECO:0000313" key="13">
    <source>
        <dbReference type="Proteomes" id="UP000572540"/>
    </source>
</evidence>
<keyword evidence="6 8" id="KW-0472">Membrane</keyword>
<feature type="compositionally biased region" description="Low complexity" evidence="7">
    <location>
        <begin position="235"/>
        <end position="250"/>
    </location>
</feature>
<dbReference type="RefSeq" id="WP_179713001.1">
    <property type="nucleotide sequence ID" value="NZ_JACCAU010000001.1"/>
</dbReference>
<feature type="domain" description="Moderate conductance mechanosensitive channel YbiO-like transmembrane helix 1" evidence="11">
    <location>
        <begin position="467"/>
        <end position="536"/>
    </location>
</feature>
<dbReference type="AlphaFoldDB" id="A0A7Y9W9D8"/>
<feature type="transmembrane region" description="Helical" evidence="8">
    <location>
        <begin position="595"/>
        <end position="614"/>
    </location>
</feature>
<keyword evidence="5 8" id="KW-1133">Transmembrane helix</keyword>
<sequence>MRKLLLVWLVLLFIVGASPAFAAAAQPAPASSASGAGVTLTPEQARQALAVLNDPKRRAQVADTLQAIAAAGALSAPPAASSASAASAPAAASAAALVPTAFQSNGLASQLARQGAHWAIHLGESLRASVAALLDTTSVRAWWNWQLTSPQARAVLGHVAWSLLAALVPALVIEWLARRLLRRAYKALAARRKLGTEDDSPQAGLPVDVTPQPADAPNAAPPLPVMPVTDDEAKAGAAAATASPATAPSAQGKLDEAQGKQRAVHHWTLLQRLPRGLLTLVLRFIPLAVFVGAASGLMSIVTDDGTPQDRALDSLIDLYVLSRVIVIVSGFFLQPGAPRLRLLRMSDAWAAFMQHWIVRIVSVVAAGSAIAEIAQSLGLNDAAHLALMKVVALAGHVMISILILQCATPVGELIRQRFAARDSLAMFGNALADMWAWLSVFVVMALWFIWALDVRNGYHELLHLGGISLAVLVGARVASIVIFGALARLFNVQDDADRSLVHRHAYRYYPLLRRVVSWIIGVVTVLALLQVWGVDVIDLFRAGSIGHRLASALVTIGVAAVVALLVWEGVNVSVEQRLERWTTSGDLVRAARLRTLLPMLRSALFCVIALVVVLTGLSELGVNIGPLLAGASIFGVALGFGSQKLVQDFITGIFLLMENAMQVGDWVTLAGVSGTVEYLSIRTVRLRGGDGSLYTVPFSSVSTVNNTNRGLGNAAVKVNIVFGEDVDLAIDTLKAIGAALREDEKFKDGILSDFSFWGVDGLDGSAVTLAGQMQCRDSARWGVQREFNRRILNRFSELGIAIANPQRHLLTWDPESVPAQVEAGDAPKTARRDEPSSGAEAAETAEALKKAPDADAAARKGDAPVEDQLPVDPKPADGPGTPANPGSTSPHA</sequence>
<accession>A0A7Y9W9D8</accession>
<dbReference type="Gene3D" id="3.30.70.100">
    <property type="match status" value="1"/>
</dbReference>
<organism evidence="12 13">
    <name type="scientific">Paraburkholderia bryophila</name>
    <dbReference type="NCBI Taxonomy" id="420952"/>
    <lineage>
        <taxon>Bacteria</taxon>
        <taxon>Pseudomonadati</taxon>
        <taxon>Pseudomonadota</taxon>
        <taxon>Betaproteobacteria</taxon>
        <taxon>Burkholderiales</taxon>
        <taxon>Burkholderiaceae</taxon>
        <taxon>Paraburkholderia</taxon>
    </lineage>
</organism>
<dbReference type="InterPro" id="IPR057485">
    <property type="entry name" value="YbiO-like_TM1"/>
</dbReference>
<comment type="caution">
    <text evidence="12">The sequence shown here is derived from an EMBL/GenBank/DDBJ whole genome shotgun (WGS) entry which is preliminary data.</text>
</comment>
<feature type="transmembrane region" description="Helical" evidence="8">
    <location>
        <begin position="159"/>
        <end position="177"/>
    </location>
</feature>
<evidence type="ECO:0000256" key="3">
    <source>
        <dbReference type="ARBA" id="ARBA00022475"/>
    </source>
</evidence>
<dbReference type="InterPro" id="IPR011014">
    <property type="entry name" value="MscS_channel_TM-2"/>
</dbReference>
<evidence type="ECO:0000256" key="4">
    <source>
        <dbReference type="ARBA" id="ARBA00022692"/>
    </source>
</evidence>
<evidence type="ECO:0000256" key="6">
    <source>
        <dbReference type="ARBA" id="ARBA00023136"/>
    </source>
</evidence>
<feature type="transmembrane region" description="Helical" evidence="8">
    <location>
        <begin position="462"/>
        <end position="490"/>
    </location>
</feature>
<evidence type="ECO:0000256" key="5">
    <source>
        <dbReference type="ARBA" id="ARBA00022989"/>
    </source>
</evidence>
<feature type="signal peptide" evidence="9">
    <location>
        <begin position="1"/>
        <end position="22"/>
    </location>
</feature>
<dbReference type="Proteomes" id="UP000572540">
    <property type="component" value="Unassembled WGS sequence"/>
</dbReference>
<dbReference type="Gene3D" id="2.30.30.60">
    <property type="match status" value="1"/>
</dbReference>
<dbReference type="PANTHER" id="PTHR30460">
    <property type="entry name" value="MODERATE CONDUCTANCE MECHANOSENSITIVE CHANNEL YBIO"/>
    <property type="match status" value="1"/>
</dbReference>
<dbReference type="InterPro" id="IPR006685">
    <property type="entry name" value="MscS_channel_2nd"/>
</dbReference>
<dbReference type="SUPFAM" id="SSF82689">
    <property type="entry name" value="Mechanosensitive channel protein MscS (YggB), C-terminal domain"/>
    <property type="match status" value="1"/>
</dbReference>
<dbReference type="InterPro" id="IPR045276">
    <property type="entry name" value="YbiO_bact"/>
</dbReference>
<protein>
    <submittedName>
        <fullName evidence="12">Small-conductance mechanosensitive channel</fullName>
    </submittedName>
</protein>
<dbReference type="SUPFAM" id="SSF50182">
    <property type="entry name" value="Sm-like ribonucleoproteins"/>
    <property type="match status" value="1"/>
</dbReference>
<dbReference type="InterPro" id="IPR011066">
    <property type="entry name" value="MscS_channel_C_sf"/>
</dbReference>
<feature type="domain" description="Mechanosensitive ion channel MscS" evidence="10">
    <location>
        <begin position="645"/>
        <end position="708"/>
    </location>
</feature>
<keyword evidence="3" id="KW-1003">Cell membrane</keyword>
<dbReference type="GO" id="GO:0008381">
    <property type="term" value="F:mechanosensitive monoatomic ion channel activity"/>
    <property type="evidence" value="ECO:0007669"/>
    <property type="project" value="InterPro"/>
</dbReference>
<dbReference type="InterPro" id="IPR023408">
    <property type="entry name" value="MscS_beta-dom_sf"/>
</dbReference>
<evidence type="ECO:0000313" key="12">
    <source>
        <dbReference type="EMBL" id="NYH16632.1"/>
    </source>
</evidence>
<feature type="transmembrane region" description="Helical" evidence="8">
    <location>
        <begin position="552"/>
        <end position="574"/>
    </location>
</feature>
<name>A0A7Y9W9D8_9BURK</name>
<dbReference type="PANTHER" id="PTHR30460:SF0">
    <property type="entry name" value="MODERATE CONDUCTANCE MECHANOSENSITIVE CHANNEL YBIO"/>
    <property type="match status" value="1"/>
</dbReference>
<feature type="transmembrane region" description="Helical" evidence="8">
    <location>
        <begin position="620"/>
        <end position="640"/>
    </location>
</feature>
<dbReference type="Pfam" id="PF25392">
    <property type="entry name" value="MS_channel_TM1"/>
    <property type="match status" value="1"/>
</dbReference>
<keyword evidence="4 8" id="KW-0812">Transmembrane</keyword>
<dbReference type="EMBL" id="JACCAU010000001">
    <property type="protein sequence ID" value="NYH16632.1"/>
    <property type="molecule type" value="Genomic_DNA"/>
</dbReference>
<dbReference type="GO" id="GO:0005886">
    <property type="term" value="C:plasma membrane"/>
    <property type="evidence" value="ECO:0007669"/>
    <property type="project" value="UniProtKB-SubCell"/>
</dbReference>
<feature type="compositionally biased region" description="Basic and acidic residues" evidence="7">
    <location>
        <begin position="846"/>
        <end position="863"/>
    </location>
</feature>
<proteinExistence type="inferred from homology"/>
<gene>
    <name evidence="12" type="ORF">GGD41_003860</name>
</gene>
<feature type="transmembrane region" description="Helical" evidence="8">
    <location>
        <begin position="318"/>
        <end position="335"/>
    </location>
</feature>
<comment type="subcellular location">
    <subcellularLocation>
        <location evidence="1">Cell membrane</location>
        <topology evidence="1">Multi-pass membrane protein</topology>
    </subcellularLocation>
</comment>